<keyword evidence="2" id="KW-0732">Signal</keyword>
<feature type="compositionally biased region" description="Basic residues" evidence="1">
    <location>
        <begin position="125"/>
        <end position="141"/>
    </location>
</feature>
<dbReference type="Proteomes" id="UP001328107">
    <property type="component" value="Unassembled WGS sequence"/>
</dbReference>
<dbReference type="EMBL" id="BTRK01000001">
    <property type="protein sequence ID" value="GMR34123.1"/>
    <property type="molecule type" value="Genomic_DNA"/>
</dbReference>
<reference evidence="4" key="1">
    <citation type="submission" date="2022-10" db="EMBL/GenBank/DDBJ databases">
        <title>Genome assembly of Pristionchus species.</title>
        <authorList>
            <person name="Yoshida K."/>
            <person name="Sommer R.J."/>
        </authorList>
    </citation>
    <scope>NUCLEOTIDE SEQUENCE [LARGE SCALE GENOMIC DNA]</scope>
    <source>
        <strain evidence="4">RS5460</strain>
    </source>
</reference>
<feature type="non-terminal residue" evidence="3">
    <location>
        <position position="1"/>
    </location>
</feature>
<accession>A0AAN4Z8V5</accession>
<organism evidence="3 4">
    <name type="scientific">Pristionchus mayeri</name>
    <dbReference type="NCBI Taxonomy" id="1317129"/>
    <lineage>
        <taxon>Eukaryota</taxon>
        <taxon>Metazoa</taxon>
        <taxon>Ecdysozoa</taxon>
        <taxon>Nematoda</taxon>
        <taxon>Chromadorea</taxon>
        <taxon>Rhabditida</taxon>
        <taxon>Rhabditina</taxon>
        <taxon>Diplogasteromorpha</taxon>
        <taxon>Diplogasteroidea</taxon>
        <taxon>Neodiplogasteridae</taxon>
        <taxon>Pristionchus</taxon>
    </lineage>
</organism>
<evidence type="ECO:0000256" key="1">
    <source>
        <dbReference type="SAM" id="MobiDB-lite"/>
    </source>
</evidence>
<comment type="caution">
    <text evidence="3">The sequence shown here is derived from an EMBL/GenBank/DDBJ whole genome shotgun (WGS) entry which is preliminary data.</text>
</comment>
<evidence type="ECO:0000256" key="2">
    <source>
        <dbReference type="SAM" id="SignalP"/>
    </source>
</evidence>
<protein>
    <submittedName>
        <fullName evidence="3">Uncharacterized protein</fullName>
    </submittedName>
</protein>
<feature type="signal peptide" evidence="2">
    <location>
        <begin position="1"/>
        <end position="26"/>
    </location>
</feature>
<evidence type="ECO:0000313" key="4">
    <source>
        <dbReference type="Proteomes" id="UP001328107"/>
    </source>
</evidence>
<sequence>IAAMILEILLMLRSSIVLLEDQPAYTESLWNHSNNHISSRLDALYSIDLFDLPILDELDDLFENFDYRSIVLNLGLADYDTTSVDAPLPETINKNDFDEFESRKEKPKKVQQKKYKQPKYEKKMKYPTKKLKPVKPSKRKY</sequence>
<keyword evidence="4" id="KW-1185">Reference proteome</keyword>
<proteinExistence type="predicted"/>
<gene>
    <name evidence="3" type="ORF">PMAYCL1PPCAC_04318</name>
</gene>
<feature type="compositionally biased region" description="Basic and acidic residues" evidence="1">
    <location>
        <begin position="95"/>
        <end position="104"/>
    </location>
</feature>
<feature type="compositionally biased region" description="Basic residues" evidence="1">
    <location>
        <begin position="105"/>
        <end position="117"/>
    </location>
</feature>
<feature type="chain" id="PRO_5042838776" evidence="2">
    <location>
        <begin position="27"/>
        <end position="141"/>
    </location>
</feature>
<name>A0AAN4Z8V5_9BILA</name>
<feature type="region of interest" description="Disordered" evidence="1">
    <location>
        <begin position="95"/>
        <end position="141"/>
    </location>
</feature>
<evidence type="ECO:0000313" key="3">
    <source>
        <dbReference type="EMBL" id="GMR34123.1"/>
    </source>
</evidence>
<dbReference type="AlphaFoldDB" id="A0AAN4Z8V5"/>